<evidence type="ECO:0000259" key="1">
    <source>
        <dbReference type="Pfam" id="PF00665"/>
    </source>
</evidence>
<dbReference type="Proteomes" id="UP000054618">
    <property type="component" value="Unassembled WGS sequence"/>
</dbReference>
<dbReference type="AlphaFoldDB" id="A0A0W0Y117"/>
<comment type="caution">
    <text evidence="3">The sequence shown here is derived from an EMBL/GenBank/DDBJ whole genome shotgun (WGS) entry which is preliminary data.</text>
</comment>
<evidence type="ECO:0000313" key="4">
    <source>
        <dbReference type="Proteomes" id="UP000054618"/>
    </source>
</evidence>
<sequence length="151" mass="17656">MISRSVYHYRSRRGTDAVVRHRIREIAETRVRYGYQRIHVLLQREGWIINHKKVHRIYCEEGLNLRRKRPRRNVAGAHREDRSLASALDECWSMDFVSDSLFNGRRIRALTIVDNFSRECLAIHVGQAIRGEDVACVLEGLRVMENSGQKA</sequence>
<protein>
    <submittedName>
        <fullName evidence="3">ISxcC1 transposase</fullName>
    </submittedName>
</protein>
<dbReference type="STRING" id="45073.Lqui_1815"/>
<dbReference type="SUPFAM" id="SSF53098">
    <property type="entry name" value="Ribonuclease H-like"/>
    <property type="match status" value="1"/>
</dbReference>
<feature type="domain" description="HTH-like" evidence="2">
    <location>
        <begin position="20"/>
        <end position="71"/>
    </location>
</feature>
<organism evidence="3 4">
    <name type="scientific">Legionella quinlivanii</name>
    <dbReference type="NCBI Taxonomy" id="45073"/>
    <lineage>
        <taxon>Bacteria</taxon>
        <taxon>Pseudomonadati</taxon>
        <taxon>Pseudomonadota</taxon>
        <taxon>Gammaproteobacteria</taxon>
        <taxon>Legionellales</taxon>
        <taxon>Legionellaceae</taxon>
        <taxon>Legionella</taxon>
    </lineage>
</organism>
<accession>A0A0W0Y117</accession>
<dbReference type="PATRIC" id="fig|45073.5.peg.1916"/>
<evidence type="ECO:0000313" key="3">
    <source>
        <dbReference type="EMBL" id="KTD50490.1"/>
    </source>
</evidence>
<dbReference type="Pfam" id="PF13276">
    <property type="entry name" value="HTH_21"/>
    <property type="match status" value="1"/>
</dbReference>
<name>A0A0W0Y117_9GAMM</name>
<feature type="domain" description="Integrase catalytic" evidence="1">
    <location>
        <begin position="89"/>
        <end position="139"/>
    </location>
</feature>
<dbReference type="PANTHER" id="PTHR47515:SF1">
    <property type="entry name" value="BLR2054 PROTEIN"/>
    <property type="match status" value="1"/>
</dbReference>
<keyword evidence="4" id="KW-1185">Reference proteome</keyword>
<dbReference type="Pfam" id="PF00665">
    <property type="entry name" value="rve"/>
    <property type="match status" value="1"/>
</dbReference>
<dbReference type="EMBL" id="LNYS01000008">
    <property type="protein sequence ID" value="KTD50490.1"/>
    <property type="molecule type" value="Genomic_DNA"/>
</dbReference>
<dbReference type="InterPro" id="IPR001584">
    <property type="entry name" value="Integrase_cat-core"/>
</dbReference>
<proteinExistence type="predicted"/>
<evidence type="ECO:0000259" key="2">
    <source>
        <dbReference type="Pfam" id="PF13276"/>
    </source>
</evidence>
<dbReference type="InterPro" id="IPR025948">
    <property type="entry name" value="HTH-like_dom"/>
</dbReference>
<reference evidence="3 4" key="1">
    <citation type="submission" date="2015-11" db="EMBL/GenBank/DDBJ databases">
        <title>Genomic analysis of 38 Legionella species identifies large and diverse effector repertoires.</title>
        <authorList>
            <person name="Burstein D."/>
            <person name="Amaro F."/>
            <person name="Zusman T."/>
            <person name="Lifshitz Z."/>
            <person name="Cohen O."/>
            <person name="Gilbert J.A."/>
            <person name="Pupko T."/>
            <person name="Shuman H.A."/>
            <person name="Segal G."/>
        </authorList>
    </citation>
    <scope>NUCLEOTIDE SEQUENCE [LARGE SCALE GENOMIC DNA]</scope>
    <source>
        <strain evidence="3 4">CDC#1442-AUS-E</strain>
    </source>
</reference>
<dbReference type="GO" id="GO:0015074">
    <property type="term" value="P:DNA integration"/>
    <property type="evidence" value="ECO:0007669"/>
    <property type="project" value="InterPro"/>
</dbReference>
<dbReference type="PANTHER" id="PTHR47515">
    <property type="entry name" value="LOW CALCIUM RESPONSE LOCUS PROTEIN T"/>
    <property type="match status" value="1"/>
</dbReference>
<dbReference type="InterPro" id="IPR012337">
    <property type="entry name" value="RNaseH-like_sf"/>
</dbReference>
<gene>
    <name evidence="3" type="ORF">Lqui_1815</name>
</gene>